<dbReference type="PANTHER" id="PTHR43791">
    <property type="entry name" value="PERMEASE-RELATED"/>
    <property type="match status" value="1"/>
</dbReference>
<dbReference type="AlphaFoldDB" id="A0A0A2VWF1"/>
<sequence>MVKQLPNNSPRYGKRTTATGMQLTIGNASGIMSSFIYPTSDAPRFIRGHAVTLAMVATGTVIYGLLWAWYKRENEKRAAGVVKEAYQQMSDDELRELGDERGGGGGEEEEEEEEEEEKEKVEVEEKATTASELFYVEGCIELVGRHLQR</sequence>
<feature type="region of interest" description="Disordered" evidence="6">
    <location>
        <begin position="90"/>
        <end position="126"/>
    </location>
</feature>
<name>A0A0A2VWF1_BEABA</name>
<dbReference type="GO" id="GO:0022857">
    <property type="term" value="F:transmembrane transporter activity"/>
    <property type="evidence" value="ECO:0007669"/>
    <property type="project" value="TreeGrafter"/>
</dbReference>
<evidence type="ECO:0000256" key="7">
    <source>
        <dbReference type="SAM" id="Phobius"/>
    </source>
</evidence>
<dbReference type="STRING" id="1245745.A0A0A2VWF1"/>
<evidence type="ECO:0000256" key="2">
    <source>
        <dbReference type="ARBA" id="ARBA00022448"/>
    </source>
</evidence>
<feature type="transmembrane region" description="Helical" evidence="7">
    <location>
        <begin position="50"/>
        <end position="70"/>
    </location>
</feature>
<proteinExistence type="predicted"/>
<dbReference type="PANTHER" id="PTHR43791:SF91">
    <property type="entry name" value="MAJOR FACILITATOR SUPERFAMILY (MFS) PROFILE DOMAIN-CONTAINING PROTEIN-RELATED"/>
    <property type="match status" value="1"/>
</dbReference>
<dbReference type="eggNOG" id="KOG2533">
    <property type="taxonomic scope" value="Eukaryota"/>
</dbReference>
<gene>
    <name evidence="8" type="ORF">BBAD15_g4139</name>
</gene>
<evidence type="ECO:0000313" key="9">
    <source>
        <dbReference type="Proteomes" id="UP000030106"/>
    </source>
</evidence>
<evidence type="ECO:0000256" key="5">
    <source>
        <dbReference type="ARBA" id="ARBA00023136"/>
    </source>
</evidence>
<dbReference type="OrthoDB" id="2962993at2759"/>
<evidence type="ECO:0000313" key="8">
    <source>
        <dbReference type="EMBL" id="KGQ10510.1"/>
    </source>
</evidence>
<dbReference type="HOGENOM" id="CLU_1749308_0_0_1"/>
<organism evidence="8 9">
    <name type="scientific">Beauveria bassiana D1-5</name>
    <dbReference type="NCBI Taxonomy" id="1245745"/>
    <lineage>
        <taxon>Eukaryota</taxon>
        <taxon>Fungi</taxon>
        <taxon>Dikarya</taxon>
        <taxon>Ascomycota</taxon>
        <taxon>Pezizomycotina</taxon>
        <taxon>Sordariomycetes</taxon>
        <taxon>Hypocreomycetidae</taxon>
        <taxon>Hypocreales</taxon>
        <taxon>Cordycipitaceae</taxon>
        <taxon>Beauveria</taxon>
    </lineage>
</organism>
<comment type="subcellular location">
    <subcellularLocation>
        <location evidence="1">Membrane</location>
        <topology evidence="1">Multi-pass membrane protein</topology>
    </subcellularLocation>
</comment>
<dbReference type="Proteomes" id="UP000030106">
    <property type="component" value="Unassembled WGS sequence"/>
</dbReference>
<accession>A0A0A2VWF1</accession>
<evidence type="ECO:0000256" key="6">
    <source>
        <dbReference type="SAM" id="MobiDB-lite"/>
    </source>
</evidence>
<protein>
    <submittedName>
        <fullName evidence="8">Putative transporter C11D3.18C</fullName>
    </submittedName>
</protein>
<evidence type="ECO:0000256" key="1">
    <source>
        <dbReference type="ARBA" id="ARBA00004141"/>
    </source>
</evidence>
<comment type="caution">
    <text evidence="8">The sequence shown here is derived from an EMBL/GenBank/DDBJ whole genome shotgun (WGS) entry which is preliminary data.</text>
</comment>
<keyword evidence="3 7" id="KW-0812">Transmembrane</keyword>
<keyword evidence="5 7" id="KW-0472">Membrane</keyword>
<reference evidence="8 9" key="1">
    <citation type="submission" date="2012-10" db="EMBL/GenBank/DDBJ databases">
        <title>Genome sequencing and analysis of entomopathogenic fungi Beauveria bassiana D1-5.</title>
        <authorList>
            <person name="Li Q."/>
            <person name="Wang L."/>
            <person name="Zhang Z."/>
            <person name="Wang Q."/>
            <person name="Ren J."/>
            <person name="Wang M."/>
            <person name="Xu W."/>
            <person name="Wang J."/>
            <person name="Lu Y."/>
            <person name="Du Q."/>
            <person name="Sun Z."/>
        </authorList>
    </citation>
    <scope>NUCLEOTIDE SEQUENCE [LARGE SCALE GENOMIC DNA]</scope>
    <source>
        <strain evidence="8 9">D1-5</strain>
    </source>
</reference>
<evidence type="ECO:0000256" key="3">
    <source>
        <dbReference type="ARBA" id="ARBA00022692"/>
    </source>
</evidence>
<keyword evidence="4 7" id="KW-1133">Transmembrane helix</keyword>
<dbReference type="GO" id="GO:0016020">
    <property type="term" value="C:membrane"/>
    <property type="evidence" value="ECO:0007669"/>
    <property type="project" value="UniProtKB-SubCell"/>
</dbReference>
<evidence type="ECO:0000256" key="4">
    <source>
        <dbReference type="ARBA" id="ARBA00022989"/>
    </source>
</evidence>
<feature type="compositionally biased region" description="Acidic residues" evidence="6">
    <location>
        <begin position="106"/>
        <end position="117"/>
    </location>
</feature>
<dbReference type="EMBL" id="ANFO01000304">
    <property type="protein sequence ID" value="KGQ10510.1"/>
    <property type="molecule type" value="Genomic_DNA"/>
</dbReference>
<keyword evidence="2" id="KW-0813">Transport</keyword>